<dbReference type="EMBL" id="LR796189">
    <property type="protein sequence ID" value="CAB4125170.1"/>
    <property type="molecule type" value="Genomic_DNA"/>
</dbReference>
<protein>
    <submittedName>
        <fullName evidence="1">Uncharacterized protein</fullName>
    </submittedName>
</protein>
<evidence type="ECO:0000313" key="1">
    <source>
        <dbReference type="EMBL" id="CAB4125170.1"/>
    </source>
</evidence>
<sequence length="789" mass="83227">MKTINLNLQASISNTYDKTKTTIAGRVVQKTINSQQVVGPTLTQFIDCQTQTANSPTLTKYNATTGRLFVLASISATPTILLFNVSLSGVQQYVGKIILTLANSAATTHTARGFDVDDTGATWQIIVATTGSVAINGGIFVAANIVAGDFVPAGTTIWAAQSSGQKGVYFLQDNLFKGINHNMTTLWGVVKMHRSSNSAFNTKIYTLNNTVVAPQIFSFDVAGTATVADTTASISAQTTLYAGTTPSAFFTSGTTNPGLSANDPVILTGIVPANFVSSAINALQTVYFVRDIQLITGSYYFNLAATSGGVAVTPTSNITSTITMMRAFGTNTSFFYGRTPAVGITPSLVGTLVQNNVVDHAQPTSVPLNANLNGQDCIALGTQTQLYLGKVADLFTAVQGTSTGSTITITGLPTLNIGMAVSGPGITPGSTVTSFGNNGVNSNVVLSSPVITPQVSSTQFVLGANSWTSLTGANIIGSGLDVVSPVITYVKYSDVLDRFIYITNTSTAVVKQLKNNEITGKFGNVDNTWLEAPSTLPTVPAGLATVSGLETQGGMIFLSGTTTGQRGVTFVDLYSDNFFGNSYAISPVTALTNNSILKYVNTIEQLFDYTNTINLHIRTGATSSDAIFNNAVSGWIPITKATDLNLSISNNYFQIMIDFNVMGSLNATPSQIQEIALSLTEPNEISDYWSGSVDNTTQNGISPSMTAFRLAKAYATVVPTLYFRAYDDSNNLVASANTASNPTLFEYSTNNGTSWNALGAISNTALTTEIRYKWATPPGVNVTCSLRES</sequence>
<gene>
    <name evidence="1" type="ORF">UFOVP53_73</name>
</gene>
<accession>A0A6J5KY67</accession>
<proteinExistence type="predicted"/>
<organism evidence="1">
    <name type="scientific">uncultured Caudovirales phage</name>
    <dbReference type="NCBI Taxonomy" id="2100421"/>
    <lineage>
        <taxon>Viruses</taxon>
        <taxon>Duplodnaviria</taxon>
        <taxon>Heunggongvirae</taxon>
        <taxon>Uroviricota</taxon>
        <taxon>Caudoviricetes</taxon>
        <taxon>Peduoviridae</taxon>
        <taxon>Maltschvirus</taxon>
        <taxon>Maltschvirus maltsch</taxon>
    </lineage>
</organism>
<name>A0A6J5KY67_9CAUD</name>
<reference evidence="1" key="1">
    <citation type="submission" date="2020-04" db="EMBL/GenBank/DDBJ databases">
        <authorList>
            <person name="Chiriac C."/>
            <person name="Salcher M."/>
            <person name="Ghai R."/>
            <person name="Kavagutti S V."/>
        </authorList>
    </citation>
    <scope>NUCLEOTIDE SEQUENCE</scope>
</reference>